<dbReference type="InterPro" id="IPR050164">
    <property type="entry name" value="Peptidase_C19"/>
</dbReference>
<feature type="compositionally biased region" description="Basic and acidic residues" evidence="1">
    <location>
        <begin position="589"/>
        <end position="598"/>
    </location>
</feature>
<dbReference type="SUPFAM" id="SSF54001">
    <property type="entry name" value="Cysteine proteinases"/>
    <property type="match status" value="1"/>
</dbReference>
<feature type="compositionally biased region" description="Gly residues" evidence="1">
    <location>
        <begin position="1010"/>
        <end position="1023"/>
    </location>
</feature>
<dbReference type="PROSITE" id="PS00972">
    <property type="entry name" value="USP_1"/>
    <property type="match status" value="1"/>
</dbReference>
<accession>A0AAN9B2T0</accession>
<evidence type="ECO:0000259" key="2">
    <source>
        <dbReference type="PROSITE" id="PS50235"/>
    </source>
</evidence>
<evidence type="ECO:0000313" key="3">
    <source>
        <dbReference type="EMBL" id="KAK7098093.1"/>
    </source>
</evidence>
<dbReference type="Proteomes" id="UP001374579">
    <property type="component" value="Unassembled WGS sequence"/>
</dbReference>
<dbReference type="Pfam" id="PF00443">
    <property type="entry name" value="UCH"/>
    <property type="match status" value="1"/>
</dbReference>
<dbReference type="GO" id="GO:0016579">
    <property type="term" value="P:protein deubiquitination"/>
    <property type="evidence" value="ECO:0007669"/>
    <property type="project" value="InterPro"/>
</dbReference>
<evidence type="ECO:0000256" key="1">
    <source>
        <dbReference type="SAM" id="MobiDB-lite"/>
    </source>
</evidence>
<feature type="region of interest" description="Disordered" evidence="1">
    <location>
        <begin position="978"/>
        <end position="1030"/>
    </location>
</feature>
<proteinExistence type="predicted"/>
<protein>
    <recommendedName>
        <fullName evidence="2">USP domain-containing protein</fullName>
    </recommendedName>
</protein>
<dbReference type="InterPro" id="IPR049407">
    <property type="entry name" value="Usp38-like_N"/>
</dbReference>
<feature type="compositionally biased region" description="Low complexity" evidence="1">
    <location>
        <begin position="666"/>
        <end position="679"/>
    </location>
</feature>
<dbReference type="InterPro" id="IPR038765">
    <property type="entry name" value="Papain-like_cys_pep_sf"/>
</dbReference>
<dbReference type="PANTHER" id="PTHR24006">
    <property type="entry name" value="UBIQUITIN CARBOXYL-TERMINAL HYDROLASE"/>
    <property type="match status" value="1"/>
</dbReference>
<dbReference type="GO" id="GO:0005634">
    <property type="term" value="C:nucleus"/>
    <property type="evidence" value="ECO:0007669"/>
    <property type="project" value="TreeGrafter"/>
</dbReference>
<feature type="region of interest" description="Disordered" evidence="1">
    <location>
        <begin position="574"/>
        <end position="627"/>
    </location>
</feature>
<sequence>MGTWIRKKRTKYVINHEVESMDHILEGVLKSNHPDSMKRQLIDKIREKGQGQHPANDVKGVLNLSMNWFLQGDTELQVKAGLSLFQGWSQHHVGALEGFLSRDLLVNLITNPSKHQANLPILLTHALQLMRDHGNPKTFQQHLKIVEAKAPTFVQESVDDIVPIKNYLQMLLDFKDNLPKVGELAGRLALPLMQALASVQIPADEHKVHQFIKDVTLVTDFLQQIWSQSTSTLPLDRLRDLFNIISALDGAEPSVCLGSVVRLIPTDVVESAVKSAVNDTRITDGAVNAALRRMIDWLVWPTCRNLDHWVICFLKELAAAKKFTILIDVTESKVEQVMEKVRYLPVREAGFNILSHMLLSFQHSPQAFHKVLQSVPETLDILAKEDSESARACRIKLATLLHYLMYLHTGFPELYDPILDLIKDVPCPSSDDINSKLAQSRWSGQQCSGNQALMATDLVEKSDTGKTGIFNLGNTCYMNSILQTLFMCDDFRRQTLARTASLEEGLLHKLQGVFASLLLSQRPAVAPMKFLTASRPPWFVQGQQQDCSEFLKFLLDQLHEQQLEANKKQAKVANGHVPNGKIPNGSPAKSKDSVKKVENGVVPNGHGSCRVGGASSSHKAESEKDSTLVGEVFGGKVRSTLRCLSCKQESHRVEDFTDIPLAFPDAAATSSSSPISPKSLVGGGAHLPQGDRPKQQEPAADCTKEASTEPTAGKTAKATHLNELLSHYLSPERMEGDNQYHCDRCGRLQDGERTISIIDSPRYLILTLLRFAYDTKQQTRSKVFREVTCPRTLALPVQPDTPDTANSSTAAKRRKKLLNHLNPKLPPSVSPSPENCELYGLCSVVVHSGASSECGHYYCYSRHSHATDVDSVIDSLDKSVAAASCSSATEADRSASEVDFLEDKWCLFNDARVSPATYASFSSVTKRFEKDTPYVLVYRKLSLHSQDSKPQGEPPLSQELRDEVNKDNTQYLKEQELAAKARASRKRSASTSSTTFDHWHDSDSDQGPPGSCGGGGGLGGMGNSGPRFVC</sequence>
<organism evidence="3 4">
    <name type="scientific">Littorina saxatilis</name>
    <dbReference type="NCBI Taxonomy" id="31220"/>
    <lineage>
        <taxon>Eukaryota</taxon>
        <taxon>Metazoa</taxon>
        <taxon>Spiralia</taxon>
        <taxon>Lophotrochozoa</taxon>
        <taxon>Mollusca</taxon>
        <taxon>Gastropoda</taxon>
        <taxon>Caenogastropoda</taxon>
        <taxon>Littorinimorpha</taxon>
        <taxon>Littorinoidea</taxon>
        <taxon>Littorinidae</taxon>
        <taxon>Littorina</taxon>
    </lineage>
</organism>
<comment type="caution">
    <text evidence="3">The sequence shown here is derived from an EMBL/GenBank/DDBJ whole genome shotgun (WGS) entry which is preliminary data.</text>
</comment>
<dbReference type="Pfam" id="PF21246">
    <property type="entry name" value="Usp38-like_N"/>
    <property type="match status" value="1"/>
</dbReference>
<keyword evidence="4" id="KW-1185">Reference proteome</keyword>
<dbReference type="PANTHER" id="PTHR24006:SF908">
    <property type="entry name" value="DEUBIQUITINATING APOPTOTIC INHIBITOR, ISOFORM A"/>
    <property type="match status" value="1"/>
</dbReference>
<dbReference type="GO" id="GO:0005829">
    <property type="term" value="C:cytosol"/>
    <property type="evidence" value="ECO:0007669"/>
    <property type="project" value="TreeGrafter"/>
</dbReference>
<dbReference type="InterPro" id="IPR018200">
    <property type="entry name" value="USP_CS"/>
</dbReference>
<dbReference type="EMBL" id="JBAMIC010000013">
    <property type="protein sequence ID" value="KAK7098093.1"/>
    <property type="molecule type" value="Genomic_DNA"/>
</dbReference>
<dbReference type="Gene3D" id="3.90.70.10">
    <property type="entry name" value="Cysteine proteinases"/>
    <property type="match status" value="1"/>
</dbReference>
<name>A0AAN9B2T0_9CAEN</name>
<reference evidence="3 4" key="1">
    <citation type="submission" date="2024-02" db="EMBL/GenBank/DDBJ databases">
        <title>Chromosome-scale genome assembly of the rough periwinkle Littorina saxatilis.</title>
        <authorList>
            <person name="De Jode A."/>
            <person name="Faria R."/>
            <person name="Formenti G."/>
            <person name="Sims Y."/>
            <person name="Smith T.P."/>
            <person name="Tracey A."/>
            <person name="Wood J.M.D."/>
            <person name="Zagrodzka Z.B."/>
            <person name="Johannesson K."/>
            <person name="Butlin R.K."/>
            <person name="Leder E.H."/>
        </authorList>
    </citation>
    <scope>NUCLEOTIDE SEQUENCE [LARGE SCALE GENOMIC DNA]</scope>
    <source>
        <strain evidence="3">Snail1</strain>
        <tissue evidence="3">Muscle</tissue>
    </source>
</reference>
<feature type="region of interest" description="Disordered" evidence="1">
    <location>
        <begin position="666"/>
        <end position="718"/>
    </location>
</feature>
<dbReference type="PROSITE" id="PS00973">
    <property type="entry name" value="USP_2"/>
    <property type="match status" value="1"/>
</dbReference>
<dbReference type="InterPro" id="IPR001394">
    <property type="entry name" value="Peptidase_C19_UCH"/>
</dbReference>
<evidence type="ECO:0000313" key="4">
    <source>
        <dbReference type="Proteomes" id="UP001374579"/>
    </source>
</evidence>
<feature type="domain" description="USP" evidence="2">
    <location>
        <begin position="467"/>
        <end position="941"/>
    </location>
</feature>
<dbReference type="PROSITE" id="PS50235">
    <property type="entry name" value="USP_3"/>
    <property type="match status" value="1"/>
</dbReference>
<dbReference type="GO" id="GO:0004843">
    <property type="term" value="F:cysteine-type deubiquitinase activity"/>
    <property type="evidence" value="ECO:0007669"/>
    <property type="project" value="InterPro"/>
</dbReference>
<gene>
    <name evidence="3" type="ORF">V1264_004969</name>
</gene>
<dbReference type="InterPro" id="IPR028889">
    <property type="entry name" value="USP"/>
</dbReference>
<dbReference type="AlphaFoldDB" id="A0AAN9B2T0"/>